<dbReference type="EMBL" id="JAHKNG010000009">
    <property type="protein sequence ID" value="MBU3029944.1"/>
    <property type="molecule type" value="Genomic_DNA"/>
</dbReference>
<dbReference type="Proteomes" id="UP001166191">
    <property type="component" value="Unassembled WGS sequence"/>
</dbReference>
<evidence type="ECO:0000313" key="1">
    <source>
        <dbReference type="EMBL" id="MBU3029944.1"/>
    </source>
</evidence>
<keyword evidence="2" id="KW-1185">Reference proteome</keyword>
<protein>
    <submittedName>
        <fullName evidence="1">Uncharacterized protein</fullName>
    </submittedName>
</protein>
<comment type="caution">
    <text evidence="1">The sequence shown here is derived from an EMBL/GenBank/DDBJ whole genome shotgun (WGS) entry which is preliminary data.</text>
</comment>
<sequence length="158" mass="15262">MTGHSPTTRPRPAFAGPCAAAPVLAVLVLAGCMVAPPSAMIAPAPRTPAAAITSPYAPATTAPTAPTLPEVPAAPTFSGAVDGRTGMRQAAVVAVSGDAGSGYTVLFRPAQTEPASVNGVPGRLCGDTGVASSRTNSPGAGSAMPGVQIMIVKCGAAA</sequence>
<accession>A0ABS6AHF3</accession>
<reference evidence="1" key="1">
    <citation type="submission" date="2021-06" db="EMBL/GenBank/DDBJ databases">
        <title>Paracoccus bacterium XHP0099 sp. nov., isolated from the surface waters of the Yellow Sea.</title>
        <authorList>
            <person name="Xue H."/>
            <person name="Zhang D."/>
        </authorList>
    </citation>
    <scope>NUCLEOTIDE SEQUENCE</scope>
    <source>
        <strain evidence="1">XHP0099</strain>
    </source>
</reference>
<gene>
    <name evidence="1" type="ORF">KNW02_07410</name>
</gene>
<proteinExistence type="predicted"/>
<name>A0ABS6AHF3_9RHOB</name>
<organism evidence="1 2">
    <name type="scientific">Paracoccus marinaquae</name>
    <dbReference type="NCBI Taxonomy" id="2841926"/>
    <lineage>
        <taxon>Bacteria</taxon>
        <taxon>Pseudomonadati</taxon>
        <taxon>Pseudomonadota</taxon>
        <taxon>Alphaproteobacteria</taxon>
        <taxon>Rhodobacterales</taxon>
        <taxon>Paracoccaceae</taxon>
        <taxon>Paracoccus</taxon>
    </lineage>
</organism>
<evidence type="ECO:0000313" key="2">
    <source>
        <dbReference type="Proteomes" id="UP001166191"/>
    </source>
</evidence>
<dbReference type="RefSeq" id="WP_216032624.1">
    <property type="nucleotide sequence ID" value="NZ_JAHKNG010000009.1"/>
</dbReference>